<feature type="region of interest" description="Disordered" evidence="1">
    <location>
        <begin position="65"/>
        <end position="112"/>
    </location>
</feature>
<dbReference type="EMBL" id="JBHSTI010000008">
    <property type="protein sequence ID" value="MFC6237404.1"/>
    <property type="molecule type" value="Genomic_DNA"/>
</dbReference>
<evidence type="ECO:0000313" key="2">
    <source>
        <dbReference type="EMBL" id="MFC6237404.1"/>
    </source>
</evidence>
<proteinExistence type="predicted"/>
<dbReference type="RefSeq" id="WP_386764669.1">
    <property type="nucleotide sequence ID" value="NZ_JBHSTI010000008.1"/>
</dbReference>
<accession>A0ABW1SYS5</accession>
<dbReference type="InterPro" id="IPR045684">
    <property type="entry name" value="DUF6191"/>
</dbReference>
<dbReference type="Proteomes" id="UP001596138">
    <property type="component" value="Unassembled WGS sequence"/>
</dbReference>
<evidence type="ECO:0000256" key="1">
    <source>
        <dbReference type="SAM" id="MobiDB-lite"/>
    </source>
</evidence>
<evidence type="ECO:0000313" key="3">
    <source>
        <dbReference type="Proteomes" id="UP001596138"/>
    </source>
</evidence>
<sequence length="112" mass="12120">MTLPALVVLLIVVAVVDVVATRRRNARTGEKGRPKVAAAGFDVLGLALAPSTRHKREHDEFLEIKRDEDGDAAPPRSTVDLDSGVARIVLPPHDGTARDTSSNRRAHSRDSH</sequence>
<organism evidence="2 3">
    <name type="scientific">Longivirga aurantiaca</name>
    <dbReference type="NCBI Taxonomy" id="1837743"/>
    <lineage>
        <taxon>Bacteria</taxon>
        <taxon>Bacillati</taxon>
        <taxon>Actinomycetota</taxon>
        <taxon>Actinomycetes</taxon>
        <taxon>Sporichthyales</taxon>
        <taxon>Sporichthyaceae</taxon>
        <taxon>Longivirga</taxon>
    </lineage>
</organism>
<keyword evidence="3" id="KW-1185">Reference proteome</keyword>
<comment type="caution">
    <text evidence="2">The sequence shown here is derived from an EMBL/GenBank/DDBJ whole genome shotgun (WGS) entry which is preliminary data.</text>
</comment>
<name>A0ABW1SYS5_9ACTN</name>
<reference evidence="3" key="1">
    <citation type="journal article" date="2019" name="Int. J. Syst. Evol. Microbiol.">
        <title>The Global Catalogue of Microorganisms (GCM) 10K type strain sequencing project: providing services to taxonomists for standard genome sequencing and annotation.</title>
        <authorList>
            <consortium name="The Broad Institute Genomics Platform"/>
            <consortium name="The Broad Institute Genome Sequencing Center for Infectious Disease"/>
            <person name="Wu L."/>
            <person name="Ma J."/>
        </authorList>
    </citation>
    <scope>NUCLEOTIDE SEQUENCE [LARGE SCALE GENOMIC DNA]</scope>
    <source>
        <strain evidence="3">CGMCC 4.7317</strain>
    </source>
</reference>
<gene>
    <name evidence="2" type="ORF">ACFQGU_05915</name>
</gene>
<protein>
    <submittedName>
        <fullName evidence="2">DUF6191 domain-containing protein</fullName>
    </submittedName>
</protein>
<dbReference type="Pfam" id="PF19690">
    <property type="entry name" value="DUF6191"/>
    <property type="match status" value="1"/>
</dbReference>